<dbReference type="RefSeq" id="WP_264844647.1">
    <property type="nucleotide sequence ID" value="NZ_AP025628.1"/>
</dbReference>
<organism evidence="4 5">
    <name type="scientific">Caldinitratiruptor microaerophilus</name>
    <dbReference type="NCBI Taxonomy" id="671077"/>
    <lineage>
        <taxon>Bacteria</taxon>
        <taxon>Bacillati</taxon>
        <taxon>Bacillota</taxon>
        <taxon>Clostridia</taxon>
        <taxon>Eubacteriales</taxon>
        <taxon>Symbiobacteriaceae</taxon>
        <taxon>Caldinitratiruptor</taxon>
    </lineage>
</organism>
<evidence type="ECO:0000259" key="3">
    <source>
        <dbReference type="PROSITE" id="PS01031"/>
    </source>
</evidence>
<dbReference type="Gene3D" id="2.60.40.790">
    <property type="match status" value="1"/>
</dbReference>
<proteinExistence type="inferred from homology"/>
<keyword evidence="5" id="KW-1185">Reference proteome</keyword>
<protein>
    <recommendedName>
        <fullName evidence="3">SHSP domain-containing protein</fullName>
    </recommendedName>
</protein>
<dbReference type="CDD" id="cd06464">
    <property type="entry name" value="ACD_sHsps-like"/>
    <property type="match status" value="1"/>
</dbReference>
<dbReference type="SUPFAM" id="SSF49764">
    <property type="entry name" value="HSP20-like chaperones"/>
    <property type="match status" value="1"/>
</dbReference>
<evidence type="ECO:0000313" key="4">
    <source>
        <dbReference type="EMBL" id="BDG60639.1"/>
    </source>
</evidence>
<dbReference type="PROSITE" id="PS01031">
    <property type="entry name" value="SHSP"/>
    <property type="match status" value="1"/>
</dbReference>
<evidence type="ECO:0000256" key="2">
    <source>
        <dbReference type="RuleBase" id="RU003616"/>
    </source>
</evidence>
<accession>A0AA35CLC1</accession>
<evidence type="ECO:0000256" key="1">
    <source>
        <dbReference type="PROSITE-ProRule" id="PRU00285"/>
    </source>
</evidence>
<reference evidence="4" key="1">
    <citation type="submission" date="2022-03" db="EMBL/GenBank/DDBJ databases">
        <title>Complete genome sequence of Caldinitratiruptor microaerophilus.</title>
        <authorList>
            <person name="Mukaiyama R."/>
            <person name="Nishiyama T."/>
            <person name="Ueda K."/>
        </authorList>
    </citation>
    <scope>NUCLEOTIDE SEQUENCE</scope>
    <source>
        <strain evidence="4">JCM 16183</strain>
    </source>
</reference>
<comment type="similarity">
    <text evidence="1 2">Belongs to the small heat shock protein (HSP20) family.</text>
</comment>
<sequence length="186" mass="20125">MNPLRDAIEKLRKVEELFGPDFWSSMMNGSGPLDEGFWKQMQQLAGLFPPGQNVFPAPPAGGGGAPMQAQAERPVAAGPPVDLFLTPRNVIVCISLPGLRDPGDLRASLVGDSRLRVEGTIPPHPLASQPEAVVQQERATGRFSRVIDLPVPVKDTGVGSTYQNGVLELVFERARAEEAKPLHIRF</sequence>
<dbReference type="Pfam" id="PF00011">
    <property type="entry name" value="HSP20"/>
    <property type="match status" value="1"/>
</dbReference>
<feature type="domain" description="SHSP" evidence="3">
    <location>
        <begin position="72"/>
        <end position="186"/>
    </location>
</feature>
<dbReference type="InterPro" id="IPR002068">
    <property type="entry name" value="A-crystallin/Hsp20_dom"/>
</dbReference>
<evidence type="ECO:0000313" key="5">
    <source>
        <dbReference type="Proteomes" id="UP001163687"/>
    </source>
</evidence>
<name>A0AA35CLC1_9FIRM</name>
<dbReference type="Proteomes" id="UP001163687">
    <property type="component" value="Chromosome"/>
</dbReference>
<dbReference type="KEGG" id="cmic:caldi_17290"/>
<dbReference type="InterPro" id="IPR008978">
    <property type="entry name" value="HSP20-like_chaperone"/>
</dbReference>
<gene>
    <name evidence="4" type="ORF">caldi_17290</name>
</gene>
<dbReference type="EMBL" id="AP025628">
    <property type="protein sequence ID" value="BDG60639.1"/>
    <property type="molecule type" value="Genomic_DNA"/>
</dbReference>
<dbReference type="AlphaFoldDB" id="A0AA35CLC1"/>